<comment type="caution">
    <text evidence="1">The sequence shown here is derived from an EMBL/GenBank/DDBJ whole genome shotgun (WGS) entry which is preliminary data.</text>
</comment>
<proteinExistence type="predicted"/>
<accession>A0ABS4C4X8</accession>
<evidence type="ECO:0000313" key="1">
    <source>
        <dbReference type="EMBL" id="MBP0945688.1"/>
    </source>
</evidence>
<dbReference type="RefSeq" id="WP_210041935.1">
    <property type="nucleotide sequence ID" value="NZ_JAFFZW010000003.1"/>
</dbReference>
<dbReference type="NCBIfam" id="TIGR02647">
    <property type="entry name" value="DNA"/>
    <property type="match status" value="1"/>
</dbReference>
<dbReference type="Proteomes" id="UP000673197">
    <property type="component" value="Unassembled WGS sequence"/>
</dbReference>
<protein>
    <submittedName>
        <fullName evidence="1">TIGR02647 family protein</fullName>
    </submittedName>
</protein>
<dbReference type="InterPro" id="IPR013468">
    <property type="entry name" value="CHP02647"/>
</dbReference>
<keyword evidence="2" id="KW-1185">Reference proteome</keyword>
<reference evidence="1 2" key="1">
    <citation type="journal article" date="2022" name="Syst. Appl. Microbiol.">
        <title>Pseudomonas alliivorans sp. nov., a plant-pathogenic bacterium isolated from onion foliage in Georgia, USA.</title>
        <authorList>
            <person name="Zhao M."/>
            <person name="Tyson C."/>
            <person name="Chen H.C."/>
            <person name="Paudel S."/>
            <person name="Gitaitis R."/>
            <person name="Kvitko B."/>
            <person name="Dutta B."/>
        </authorList>
    </citation>
    <scope>NUCLEOTIDE SEQUENCE [LARGE SCALE GENOMIC DNA]</scope>
    <source>
        <strain evidence="1 2">20GA0068</strain>
    </source>
</reference>
<sequence>MSYTPELVAELEILALFNLGNTQEGLKVHHVAAPTAIAAAKRLFEKGLTTQVDGGYLTSLGLEAAEHAQSLLTILNVSRREAA</sequence>
<evidence type="ECO:0000313" key="2">
    <source>
        <dbReference type="Proteomes" id="UP000673197"/>
    </source>
</evidence>
<gene>
    <name evidence="1" type="ORF">JTJ32_10130</name>
</gene>
<dbReference type="Pfam" id="PF18918">
    <property type="entry name" value="DUF5669"/>
    <property type="match status" value="1"/>
</dbReference>
<dbReference type="EMBL" id="JAFFZW010000003">
    <property type="protein sequence ID" value="MBP0945688.1"/>
    <property type="molecule type" value="Genomic_DNA"/>
</dbReference>
<name>A0ABS4C4X8_9PSED</name>
<organism evidence="1 2">
    <name type="scientific">Pseudomonas alliivorans</name>
    <dbReference type="NCBI Taxonomy" id="2810613"/>
    <lineage>
        <taxon>Bacteria</taxon>
        <taxon>Pseudomonadati</taxon>
        <taxon>Pseudomonadota</taxon>
        <taxon>Gammaproteobacteria</taxon>
        <taxon>Pseudomonadales</taxon>
        <taxon>Pseudomonadaceae</taxon>
        <taxon>Pseudomonas</taxon>
    </lineage>
</organism>